<sequence>MNIFNIKLNLILAVGLGVTGIFSGLYWYHGAFSHVEFTDSKYGPYDFVYFNRIGSYETLDSDWIKIKDEVENQFNSPHFIGIYYDDPKKLIDQNQARAALGFSVEKSEKNKIQAFLDSHSSYKLVYLPEVKSYTTSFPFKSYFSFKLIQEKVYPKVSELASEKKLQPYCLVESYLIQQQNKKFNFDIPFGEQSNRYFLF</sequence>
<keyword evidence="1" id="KW-0472">Membrane</keyword>
<dbReference type="GeneID" id="7826960"/>
<dbReference type="KEGG" id="tet:TTHERM_00518470"/>
<keyword evidence="1" id="KW-1133">Transmembrane helix</keyword>
<dbReference type="EMBL" id="GG662708">
    <property type="protein sequence ID" value="EAR95015.2"/>
    <property type="molecule type" value="Genomic_DNA"/>
</dbReference>
<feature type="transmembrane region" description="Helical" evidence="1">
    <location>
        <begin position="6"/>
        <end position="28"/>
    </location>
</feature>
<dbReference type="RefSeq" id="XP_001015260.2">
    <property type="nucleotide sequence ID" value="XM_001015260.2"/>
</dbReference>
<proteinExistence type="predicted"/>
<evidence type="ECO:0000256" key="1">
    <source>
        <dbReference type="SAM" id="Phobius"/>
    </source>
</evidence>
<accession>I7LUN2</accession>
<dbReference type="PANTHER" id="PTHR15949">
    <property type="entry name" value="TESTIS-EXPRESSED PROTEIN 264"/>
    <property type="match status" value="1"/>
</dbReference>
<keyword evidence="1" id="KW-0812">Transmembrane</keyword>
<name>I7LUN2_TETTS</name>
<organism evidence="2 3">
    <name type="scientific">Tetrahymena thermophila (strain SB210)</name>
    <dbReference type="NCBI Taxonomy" id="312017"/>
    <lineage>
        <taxon>Eukaryota</taxon>
        <taxon>Sar</taxon>
        <taxon>Alveolata</taxon>
        <taxon>Ciliophora</taxon>
        <taxon>Intramacronucleata</taxon>
        <taxon>Oligohymenophorea</taxon>
        <taxon>Hymenostomatida</taxon>
        <taxon>Tetrahymenina</taxon>
        <taxon>Tetrahymenidae</taxon>
        <taxon>Tetrahymena</taxon>
    </lineage>
</organism>
<dbReference type="PANTHER" id="PTHR15949:SF3">
    <property type="entry name" value="TESTIS-EXPRESSED PROTEIN 264"/>
    <property type="match status" value="1"/>
</dbReference>
<evidence type="ECO:0000313" key="3">
    <source>
        <dbReference type="Proteomes" id="UP000009168"/>
    </source>
</evidence>
<evidence type="ECO:0000313" key="2">
    <source>
        <dbReference type="EMBL" id="EAR95015.2"/>
    </source>
</evidence>
<dbReference type="HOGENOM" id="CLU_1374699_0_0_1"/>
<protein>
    <submittedName>
        <fullName evidence="2">Glutathione S-transferase, amine-terminal domain protein</fullName>
    </submittedName>
</protein>
<gene>
    <name evidence="2" type="ORF">TTHERM_00518470</name>
</gene>
<dbReference type="Proteomes" id="UP000009168">
    <property type="component" value="Unassembled WGS sequence"/>
</dbReference>
<dbReference type="InParanoid" id="I7LUN2"/>
<dbReference type="OMA" id="CLVESYL"/>
<keyword evidence="3" id="KW-1185">Reference proteome</keyword>
<reference evidence="3" key="1">
    <citation type="journal article" date="2006" name="PLoS Biol.">
        <title>Macronuclear genome sequence of the ciliate Tetrahymena thermophila, a model eukaryote.</title>
        <authorList>
            <person name="Eisen J.A."/>
            <person name="Coyne R.S."/>
            <person name="Wu M."/>
            <person name="Wu D."/>
            <person name="Thiagarajan M."/>
            <person name="Wortman J.R."/>
            <person name="Badger J.H."/>
            <person name="Ren Q."/>
            <person name="Amedeo P."/>
            <person name="Jones K.M."/>
            <person name="Tallon L.J."/>
            <person name="Delcher A.L."/>
            <person name="Salzberg S.L."/>
            <person name="Silva J.C."/>
            <person name="Haas B.J."/>
            <person name="Majoros W.H."/>
            <person name="Farzad M."/>
            <person name="Carlton J.M."/>
            <person name="Smith R.K. Jr."/>
            <person name="Garg J."/>
            <person name="Pearlman R.E."/>
            <person name="Karrer K.M."/>
            <person name="Sun L."/>
            <person name="Manning G."/>
            <person name="Elde N.C."/>
            <person name="Turkewitz A.P."/>
            <person name="Asai D.J."/>
            <person name="Wilkes D.E."/>
            <person name="Wang Y."/>
            <person name="Cai H."/>
            <person name="Collins K."/>
            <person name="Stewart B.A."/>
            <person name="Lee S.R."/>
            <person name="Wilamowska K."/>
            <person name="Weinberg Z."/>
            <person name="Ruzzo W.L."/>
            <person name="Wloga D."/>
            <person name="Gaertig J."/>
            <person name="Frankel J."/>
            <person name="Tsao C.-C."/>
            <person name="Gorovsky M.A."/>
            <person name="Keeling P.J."/>
            <person name="Waller R.F."/>
            <person name="Patron N.J."/>
            <person name="Cherry J.M."/>
            <person name="Stover N.A."/>
            <person name="Krieger C.J."/>
            <person name="del Toro C."/>
            <person name="Ryder H.F."/>
            <person name="Williamson S.C."/>
            <person name="Barbeau R.A."/>
            <person name="Hamilton E.P."/>
            <person name="Orias E."/>
        </authorList>
    </citation>
    <scope>NUCLEOTIDE SEQUENCE [LARGE SCALE GENOMIC DNA]</scope>
    <source>
        <strain evidence="3">SB210</strain>
    </source>
</reference>
<dbReference type="AlphaFoldDB" id="I7LUN2"/>
<dbReference type="OrthoDB" id="2140079at2759"/>